<evidence type="ECO:0000313" key="2">
    <source>
        <dbReference type="Proteomes" id="UP000886786"/>
    </source>
</evidence>
<sequence length="120" mass="14619">MSKSDYFYIYNDQKQQEELNKVYDATEKRLKPYYKENEKYLDTFKIFLEKKKLGKDSAEDMLSHAVLYIDNFLNYYGHIRMEDGMSEISNFFEKRIYEIDIDLTDISLKKYQKLCKTIKK</sequence>
<evidence type="ECO:0000313" key="1">
    <source>
        <dbReference type="EMBL" id="HIQ90440.1"/>
    </source>
</evidence>
<proteinExistence type="predicted"/>
<reference evidence="1" key="1">
    <citation type="submission" date="2020-10" db="EMBL/GenBank/DDBJ databases">
        <authorList>
            <person name="Gilroy R."/>
        </authorList>
    </citation>
    <scope>NUCLEOTIDE SEQUENCE</scope>
    <source>
        <strain evidence="1">CHK147-3167</strain>
    </source>
</reference>
<reference evidence="1" key="2">
    <citation type="journal article" date="2021" name="PeerJ">
        <title>Extensive microbial diversity within the chicken gut microbiome revealed by metagenomics and culture.</title>
        <authorList>
            <person name="Gilroy R."/>
            <person name="Ravi A."/>
            <person name="Getino M."/>
            <person name="Pursley I."/>
            <person name="Horton D.L."/>
            <person name="Alikhan N.F."/>
            <person name="Baker D."/>
            <person name="Gharbi K."/>
            <person name="Hall N."/>
            <person name="Watson M."/>
            <person name="Adriaenssens E.M."/>
            <person name="Foster-Nyarko E."/>
            <person name="Jarju S."/>
            <person name="Secka A."/>
            <person name="Antonio M."/>
            <person name="Oren A."/>
            <person name="Chaudhuri R.R."/>
            <person name="La Ragione R."/>
            <person name="Hildebrand F."/>
            <person name="Pallen M.J."/>
        </authorList>
    </citation>
    <scope>NUCLEOTIDE SEQUENCE</scope>
    <source>
        <strain evidence="1">CHK147-3167</strain>
    </source>
</reference>
<accession>A0A9D0ZQL9</accession>
<dbReference type="Proteomes" id="UP000886786">
    <property type="component" value="Unassembled WGS sequence"/>
</dbReference>
<dbReference type="AlphaFoldDB" id="A0A9D0ZQL9"/>
<gene>
    <name evidence="1" type="ORF">IAB27_02275</name>
</gene>
<protein>
    <submittedName>
        <fullName evidence="1">Uncharacterized protein</fullName>
    </submittedName>
</protein>
<organism evidence="1 2">
    <name type="scientific">Candidatus Coprosoma intestinipullorum</name>
    <dbReference type="NCBI Taxonomy" id="2840752"/>
    <lineage>
        <taxon>Bacteria</taxon>
        <taxon>Bacillati</taxon>
        <taxon>Bacillota</taxon>
        <taxon>Bacillota incertae sedis</taxon>
        <taxon>Candidatus Coprosoma</taxon>
    </lineage>
</organism>
<dbReference type="EMBL" id="DVFV01000042">
    <property type="protein sequence ID" value="HIQ90440.1"/>
    <property type="molecule type" value="Genomic_DNA"/>
</dbReference>
<name>A0A9D0ZQL9_9FIRM</name>
<comment type="caution">
    <text evidence="1">The sequence shown here is derived from an EMBL/GenBank/DDBJ whole genome shotgun (WGS) entry which is preliminary data.</text>
</comment>